<name>A0ABR3ELG8_9AGAR</name>
<keyword evidence="4" id="KW-1185">Reference proteome</keyword>
<organism evidence="3 4">
    <name type="scientific">Marasmius crinis-equi</name>
    <dbReference type="NCBI Taxonomy" id="585013"/>
    <lineage>
        <taxon>Eukaryota</taxon>
        <taxon>Fungi</taxon>
        <taxon>Dikarya</taxon>
        <taxon>Basidiomycota</taxon>
        <taxon>Agaricomycotina</taxon>
        <taxon>Agaricomycetes</taxon>
        <taxon>Agaricomycetidae</taxon>
        <taxon>Agaricales</taxon>
        <taxon>Marasmiineae</taxon>
        <taxon>Marasmiaceae</taxon>
        <taxon>Marasmius</taxon>
    </lineage>
</organism>
<sequence length="261" mass="28625">MTRVKLNPLAGFALAAHLLLQAHGLGQPSCVTFRSSNASFPVVSNGNSVPILLSSDDWPGVHRTASDFASDIERVTGVKPQLANVTSEQPSSNGSRPIIVGTLGRSFLIDQAVNATKLDVSSIEGLWEGFLSTEVANPLPGVESAYVIIGSSKRGTIFGMYDHSEQFGVSPWYWWADVPTTKRDEIFLDPSGCSHGLPTVHYRGIFLNDEQPALQNWAAEKFTNGTGSKFFDSPFNHAFYEKLFELILRMKGNYLWPAMWG</sequence>
<keyword evidence="2" id="KW-0732">Signal</keyword>
<dbReference type="InterPro" id="IPR042301">
    <property type="entry name" value="GH115_sf"/>
</dbReference>
<evidence type="ECO:0000256" key="2">
    <source>
        <dbReference type="SAM" id="SignalP"/>
    </source>
</evidence>
<dbReference type="Proteomes" id="UP001465976">
    <property type="component" value="Unassembled WGS sequence"/>
</dbReference>
<dbReference type="InterPro" id="IPR031924">
    <property type="entry name" value="GH115"/>
</dbReference>
<proteinExistence type="predicted"/>
<dbReference type="SUPFAM" id="SSF55545">
    <property type="entry name" value="beta-N-acetylhexosaminidase-like domain"/>
    <property type="match status" value="1"/>
</dbReference>
<reference evidence="3 4" key="1">
    <citation type="submission" date="2024-02" db="EMBL/GenBank/DDBJ databases">
        <title>A draft genome for the cacao thread blight pathogen Marasmius crinis-equi.</title>
        <authorList>
            <person name="Cohen S.P."/>
            <person name="Baruah I.K."/>
            <person name="Amoako-Attah I."/>
            <person name="Bukari Y."/>
            <person name="Meinhardt L.W."/>
            <person name="Bailey B.A."/>
        </authorList>
    </citation>
    <scope>NUCLEOTIDE SEQUENCE [LARGE SCALE GENOMIC DNA]</scope>
    <source>
        <strain evidence="3 4">GH-76</strain>
    </source>
</reference>
<feature type="signal peptide" evidence="2">
    <location>
        <begin position="1"/>
        <end position="26"/>
    </location>
</feature>
<dbReference type="PANTHER" id="PTHR37842:SF2">
    <property type="entry name" value="GYLCOSYL HYDROLASE 115 C-TERMINAL DOMAIN-CONTAINING PROTEIN"/>
    <property type="match status" value="1"/>
</dbReference>
<dbReference type="EMBL" id="JBAHYK010003243">
    <property type="protein sequence ID" value="KAL0563729.1"/>
    <property type="molecule type" value="Genomic_DNA"/>
</dbReference>
<keyword evidence="1" id="KW-0378">Hydrolase</keyword>
<dbReference type="PANTHER" id="PTHR37842">
    <property type="match status" value="1"/>
</dbReference>
<evidence type="ECO:0000256" key="1">
    <source>
        <dbReference type="ARBA" id="ARBA00022801"/>
    </source>
</evidence>
<dbReference type="Gene3D" id="3.30.379.10">
    <property type="entry name" value="Chitobiase/beta-hexosaminidase domain 2-like"/>
    <property type="match status" value="1"/>
</dbReference>
<protein>
    <submittedName>
        <fullName evidence="3">Uncharacterized protein</fullName>
    </submittedName>
</protein>
<dbReference type="InterPro" id="IPR029018">
    <property type="entry name" value="Hex-like_dom2"/>
</dbReference>
<dbReference type="Pfam" id="PF15979">
    <property type="entry name" value="Glyco_hydro_115"/>
    <property type="match status" value="1"/>
</dbReference>
<accession>A0ABR3ELG8</accession>
<feature type="chain" id="PRO_5045044676" evidence="2">
    <location>
        <begin position="27"/>
        <end position="261"/>
    </location>
</feature>
<gene>
    <name evidence="3" type="ORF">V5O48_018335</name>
</gene>
<evidence type="ECO:0000313" key="4">
    <source>
        <dbReference type="Proteomes" id="UP001465976"/>
    </source>
</evidence>
<feature type="non-terminal residue" evidence="3">
    <location>
        <position position="261"/>
    </location>
</feature>
<dbReference type="Gene3D" id="3.20.20.520">
    <property type="entry name" value="Glycosyl hydrolase family 115"/>
    <property type="match status" value="1"/>
</dbReference>
<evidence type="ECO:0000313" key="3">
    <source>
        <dbReference type="EMBL" id="KAL0563729.1"/>
    </source>
</evidence>
<comment type="caution">
    <text evidence="3">The sequence shown here is derived from an EMBL/GenBank/DDBJ whole genome shotgun (WGS) entry which is preliminary data.</text>
</comment>